<dbReference type="AlphaFoldDB" id="A0AAV7I3Q4"/>
<proteinExistence type="predicted"/>
<dbReference type="Proteomes" id="UP000826195">
    <property type="component" value="Unassembled WGS sequence"/>
</dbReference>
<comment type="caution">
    <text evidence="1">The sequence shown here is derived from an EMBL/GenBank/DDBJ whole genome shotgun (WGS) entry which is preliminary data.</text>
</comment>
<protein>
    <submittedName>
        <fullName evidence="1">Uncharacterized protein</fullName>
    </submittedName>
</protein>
<sequence length="74" mass="8095">MRDIERSNNDGIEKNDTAAKIYYNGDADEKSVKGLYYPPPSQVVAGAGWYTVEVQGATAQLFTHPPTTPNPLPQ</sequence>
<evidence type="ECO:0000313" key="1">
    <source>
        <dbReference type="EMBL" id="KAH0541180.1"/>
    </source>
</evidence>
<accession>A0AAV7I3Q4</accession>
<keyword evidence="2" id="KW-1185">Reference proteome</keyword>
<evidence type="ECO:0000313" key="2">
    <source>
        <dbReference type="Proteomes" id="UP000826195"/>
    </source>
</evidence>
<name>A0AAV7I3Q4_COTGL</name>
<organism evidence="1 2">
    <name type="scientific">Cotesia glomerata</name>
    <name type="common">Lepidopteran parasitic wasp</name>
    <name type="synonym">Apanteles glomeratus</name>
    <dbReference type="NCBI Taxonomy" id="32391"/>
    <lineage>
        <taxon>Eukaryota</taxon>
        <taxon>Metazoa</taxon>
        <taxon>Ecdysozoa</taxon>
        <taxon>Arthropoda</taxon>
        <taxon>Hexapoda</taxon>
        <taxon>Insecta</taxon>
        <taxon>Pterygota</taxon>
        <taxon>Neoptera</taxon>
        <taxon>Endopterygota</taxon>
        <taxon>Hymenoptera</taxon>
        <taxon>Apocrita</taxon>
        <taxon>Ichneumonoidea</taxon>
        <taxon>Braconidae</taxon>
        <taxon>Microgastrinae</taxon>
        <taxon>Cotesia</taxon>
    </lineage>
</organism>
<gene>
    <name evidence="1" type="ORF">KQX54_021219</name>
</gene>
<dbReference type="EMBL" id="JAHXZJ010002609">
    <property type="protein sequence ID" value="KAH0541180.1"/>
    <property type="molecule type" value="Genomic_DNA"/>
</dbReference>
<reference evidence="1 2" key="1">
    <citation type="journal article" date="2021" name="J. Hered.">
        <title>A chromosome-level genome assembly of the parasitoid wasp, Cotesia glomerata (Hymenoptera: Braconidae).</title>
        <authorList>
            <person name="Pinto B.J."/>
            <person name="Weis J.J."/>
            <person name="Gamble T."/>
            <person name="Ode P.J."/>
            <person name="Paul R."/>
            <person name="Zaspel J.M."/>
        </authorList>
    </citation>
    <scope>NUCLEOTIDE SEQUENCE [LARGE SCALE GENOMIC DNA]</scope>
    <source>
        <strain evidence="1">CgM1</strain>
    </source>
</reference>